<reference evidence="1" key="1">
    <citation type="submission" date="2009-08" db="EMBL/GenBank/DDBJ databases">
        <authorList>
            <person name="Cheung F."/>
            <person name="Xiao Y."/>
            <person name="Chan A."/>
            <person name="Moskal W."/>
            <person name="Town C.D."/>
        </authorList>
    </citation>
    <scope>NUCLEOTIDE SEQUENCE</scope>
</reference>
<protein>
    <submittedName>
        <fullName evidence="1">Uncharacterized protein</fullName>
    </submittedName>
</protein>
<proteinExistence type="evidence at transcript level"/>
<organism evidence="1">
    <name type="scientific">Glycine max</name>
    <name type="common">Soybean</name>
    <name type="synonym">Glycine hispida</name>
    <dbReference type="NCBI Taxonomy" id="3847"/>
    <lineage>
        <taxon>Eukaryota</taxon>
        <taxon>Viridiplantae</taxon>
        <taxon>Streptophyta</taxon>
        <taxon>Embryophyta</taxon>
        <taxon>Tracheophyta</taxon>
        <taxon>Spermatophyta</taxon>
        <taxon>Magnoliopsida</taxon>
        <taxon>eudicotyledons</taxon>
        <taxon>Gunneridae</taxon>
        <taxon>Pentapetalae</taxon>
        <taxon>rosids</taxon>
        <taxon>fabids</taxon>
        <taxon>Fabales</taxon>
        <taxon>Fabaceae</taxon>
        <taxon>Papilionoideae</taxon>
        <taxon>50 kb inversion clade</taxon>
        <taxon>NPAAA clade</taxon>
        <taxon>indigoferoid/millettioid clade</taxon>
        <taxon>Phaseoleae</taxon>
        <taxon>Glycine</taxon>
        <taxon>Glycine subgen. Soja</taxon>
    </lineage>
</organism>
<dbReference type="EMBL" id="BT091627">
    <property type="protein sequence ID" value="ACU15823.1"/>
    <property type="molecule type" value="mRNA"/>
</dbReference>
<dbReference type="AlphaFoldDB" id="C6T2G8"/>
<accession>C6T2G8</accession>
<name>C6T2G8_SOYBN</name>
<evidence type="ECO:0000313" key="1">
    <source>
        <dbReference type="EMBL" id="ACU15823.1"/>
    </source>
</evidence>
<sequence length="66" mass="7581">MQKIVKIVFIKVLSCLHKNTSFLKLGQSNYACLFDEFYTAVVIIVRTKKNLSLPLFPPNFYTVPIS</sequence>